<proteinExistence type="predicted"/>
<dbReference type="STRING" id="940295.EYM_06955"/>
<evidence type="ECO:0000313" key="1">
    <source>
        <dbReference type="EMBL" id="ALU12740.1"/>
    </source>
</evidence>
<evidence type="ECO:0000313" key="2">
    <source>
        <dbReference type="Proteomes" id="UP000060778"/>
    </source>
</evidence>
<dbReference type="KEGG" id="iis:EYM_06955"/>
<reference evidence="1 2" key="1">
    <citation type="submission" date="2013-11" db="EMBL/GenBank/DDBJ databases">
        <title>Comparative genomics of Ignicoccus.</title>
        <authorList>
            <person name="Podar M."/>
        </authorList>
    </citation>
    <scope>NUCLEOTIDE SEQUENCE [LARGE SCALE GENOMIC DNA]</scope>
    <source>
        <strain evidence="1 2">DSM 13165</strain>
    </source>
</reference>
<gene>
    <name evidence="1" type="ORF">EYM_06955</name>
</gene>
<dbReference type="AlphaFoldDB" id="A0A0U2U9Q8"/>
<dbReference type="Proteomes" id="UP000060778">
    <property type="component" value="Chromosome"/>
</dbReference>
<dbReference type="EMBL" id="CP006867">
    <property type="protein sequence ID" value="ALU12740.1"/>
    <property type="molecule type" value="Genomic_DNA"/>
</dbReference>
<sequence>MRSEGRLNLKLVKKWTAINPYNGLAITFGVYEDSRGNKIKKAIEIARVPRTELTSQSKKVKFRWIRALARALGTEEDVLLKAYFEGRLVSLSSTPNKLAFACDAYLRPNDLKDVLKIYEILISNTERVLIYHPMSSADVRSMKQKSSRKRDLKQRLIERYGSLLRSLGIEPVTIDANPNQSINAKVIDVMWNCGVGVTPSGLWIFHSMESSKSDVIKEILRKGMRIAILKDTKYMEEDERLICLPLQMRDAIELMRIAITTTETSKLLMAPLELPLYMEELLDSLKEKSFRY</sequence>
<keyword evidence="2" id="KW-1185">Reference proteome</keyword>
<accession>A0A0U2U9Q8</accession>
<dbReference type="RefSeq" id="WP_075050334.1">
    <property type="nucleotide sequence ID" value="NZ_CP006867.1"/>
</dbReference>
<dbReference type="GeneID" id="30680764"/>
<name>A0A0U2U9Q8_9CREN</name>
<protein>
    <submittedName>
        <fullName evidence="1">Uncharacterized protein</fullName>
    </submittedName>
</protein>
<organism evidence="1 2">
    <name type="scientific">Ignicoccus islandicus DSM 13165</name>
    <dbReference type="NCBI Taxonomy" id="940295"/>
    <lineage>
        <taxon>Archaea</taxon>
        <taxon>Thermoproteota</taxon>
        <taxon>Thermoprotei</taxon>
        <taxon>Desulfurococcales</taxon>
        <taxon>Desulfurococcaceae</taxon>
        <taxon>Ignicoccus</taxon>
    </lineage>
</organism>